<reference evidence="2" key="1">
    <citation type="submission" date="2024-07" db="EMBL/GenBank/DDBJ databases">
        <authorList>
            <person name="Yu S.T."/>
        </authorList>
    </citation>
    <scope>NUCLEOTIDE SEQUENCE</scope>
    <source>
        <strain evidence="2">R08</strain>
    </source>
</reference>
<name>A0AB39MM45_9ACTN</name>
<sequence length="42" mass="4594">MNAWASERGTKRGRLVRAFRKNLGNSPDLQAARLALLIAEAA</sequence>
<protein>
    <submittedName>
        <fullName evidence="2">Uncharacterized protein</fullName>
    </submittedName>
</protein>
<accession>A0AB39MM45</accession>
<organism evidence="2">
    <name type="scientific">Streptomyces sp. R08</name>
    <dbReference type="NCBI Taxonomy" id="3238624"/>
    <lineage>
        <taxon>Bacteria</taxon>
        <taxon>Bacillati</taxon>
        <taxon>Actinomycetota</taxon>
        <taxon>Actinomycetes</taxon>
        <taxon>Kitasatosporales</taxon>
        <taxon>Streptomycetaceae</taxon>
        <taxon>Streptomyces</taxon>
    </lineage>
</organism>
<dbReference type="EMBL" id="CP163431">
    <property type="protein sequence ID" value="XDQ03460.1"/>
    <property type="molecule type" value="Genomic_DNA"/>
</dbReference>
<dbReference type="AlphaFoldDB" id="A0AB39MM45"/>
<dbReference type="EMBL" id="CP163431">
    <property type="protein sequence ID" value="XDQ06033.1"/>
    <property type="molecule type" value="Genomic_DNA"/>
</dbReference>
<dbReference type="RefSeq" id="WP_369189345.1">
    <property type="nucleotide sequence ID" value="NZ_CP163431.1"/>
</dbReference>
<gene>
    <name evidence="1" type="ORF">AB5J58_26385</name>
    <name evidence="2" type="ORF">AB5J58_40310</name>
</gene>
<evidence type="ECO:0000313" key="1">
    <source>
        <dbReference type="EMBL" id="XDQ03460.1"/>
    </source>
</evidence>
<proteinExistence type="predicted"/>
<evidence type="ECO:0000313" key="2">
    <source>
        <dbReference type="EMBL" id="XDQ06033.1"/>
    </source>
</evidence>